<evidence type="ECO:0000256" key="4">
    <source>
        <dbReference type="PROSITE-ProRule" id="PRU00723"/>
    </source>
</evidence>
<dbReference type="SUPFAM" id="SSF90229">
    <property type="entry name" value="CCCH zinc finger"/>
    <property type="match status" value="1"/>
</dbReference>
<dbReference type="OrthoDB" id="265008at2759"/>
<evidence type="ECO:0000256" key="2">
    <source>
        <dbReference type="ARBA" id="ARBA00022771"/>
    </source>
</evidence>
<dbReference type="PANTHER" id="PTHR37562">
    <property type="entry name" value="C3H1-TYPE DOMAIN-CONTAINING PROTEIN-RELATED"/>
    <property type="match status" value="1"/>
</dbReference>
<sequence>MSSGAVVEAAAAVAQTTWMPVRRAEPAGAWSDSAPPPNGPLAAHHATLAERGELAGARTPGNGARPLRRSASAGSDNCDPGRPAAAAAAGAHRAPNRAATPRECTMSPVSWRHNPYGVSPRSPVTLSASTTQRQSPWRSTHSRTGSTVVNDAVDCPAGNEDVTDAPSIRVCTRSGRNGRRRSGCMATPEGSAPHFSLCDGEGRFDEELATCISRSSAPSGGEDQLLELQPQQQCPQNQHWLKCSRSHPHNVYPGQRNSRANSVQSAGRISVLRCTPDTHAVPSLSRSLTSAQTNYRYPDQYPPSHPSELHLRTFSHQSAMSSTVSGSFAGAQELMGVSRSLIGHNAMLPEEAAAYRPFCSPEAEPDLGISQRSMMDHFPAHMPLPDEFCTHRSSSPQHSLGGTNVAAFTLWSLGQTRSATPQEKEELDGYGSNEDSRMIHLEDDDEIEAYNTTLRPNEVNAPINLAVFDDVQAESPSGGRHPMPKPTATESPTSTSASLAATEGAYDNPNLQATTATAQGITIDQQQQQEFQQTNAPQTIDWNALEQLMLVDPSKEVMCFPGCTFSVYDSAIHSHYLIDSTDIVATHGSVEYLKMNESRGSQSRFRFQLCKRYLNRRCTRGANCPYIHTHAVPAPNFVHINENAISAAVVEGLETPPEELRGGKNSNRYPTMPSGAIFRVFPPNQGKSVPQLIPSEMILRTVGASNVYSVLEHSGGGKARDAGAAEAADAAGYENGKLNNVKARHCAHFQFNKMCNLGEACNFIHSLVPYLQRLSVAPQNQSYAPMMPSSQPFVMPSAPMAPFTSFPNGANHGGLTPPYPMEFMRHPLLQVPQMAPQQPRQPQQHVLPPAPVPQLLQPPHAAAADHVMYQRGISMVPLPMYVPSPLPPAWNGVRYAANYP</sequence>
<gene>
    <name evidence="7" type="ORF">Tco025E_05195</name>
</gene>
<dbReference type="InterPro" id="IPR036855">
    <property type="entry name" value="Znf_CCCH_sf"/>
</dbReference>
<feature type="zinc finger region" description="C3H1-type" evidence="4">
    <location>
        <begin position="740"/>
        <end position="768"/>
    </location>
</feature>
<dbReference type="Proteomes" id="UP000284403">
    <property type="component" value="Unassembled WGS sequence"/>
</dbReference>
<dbReference type="EMBL" id="MKKU01000296">
    <property type="protein sequence ID" value="RNF16351.1"/>
    <property type="molecule type" value="Genomic_DNA"/>
</dbReference>
<feature type="domain" description="C3H1-type" evidence="6">
    <location>
        <begin position="740"/>
        <end position="768"/>
    </location>
</feature>
<evidence type="ECO:0000256" key="5">
    <source>
        <dbReference type="SAM" id="MobiDB-lite"/>
    </source>
</evidence>
<proteinExistence type="predicted"/>
<dbReference type="GO" id="GO:0008270">
    <property type="term" value="F:zinc ion binding"/>
    <property type="evidence" value="ECO:0007669"/>
    <property type="project" value="UniProtKB-KW"/>
</dbReference>
<reference evidence="7 8" key="1">
    <citation type="journal article" date="2018" name="BMC Genomics">
        <title>Genomic comparison of Trypanosoma conorhini and Trypanosoma rangeli to Trypanosoma cruzi strains of high and low virulence.</title>
        <authorList>
            <person name="Bradwell K.R."/>
            <person name="Koparde V.N."/>
            <person name="Matveyev A.V."/>
            <person name="Serrano M.G."/>
            <person name="Alves J.M."/>
            <person name="Parikh H."/>
            <person name="Huang B."/>
            <person name="Lee V."/>
            <person name="Espinosa-Alvarez O."/>
            <person name="Ortiz P.A."/>
            <person name="Costa-Martins A.G."/>
            <person name="Teixeira M.M."/>
            <person name="Buck G.A."/>
        </authorList>
    </citation>
    <scope>NUCLEOTIDE SEQUENCE [LARGE SCALE GENOMIC DNA]</scope>
    <source>
        <strain evidence="7 8">025E</strain>
    </source>
</reference>
<evidence type="ECO:0000313" key="8">
    <source>
        <dbReference type="Proteomes" id="UP000284403"/>
    </source>
</evidence>
<protein>
    <recommendedName>
        <fullName evidence="6">C3H1-type domain-containing protein</fullName>
    </recommendedName>
</protein>
<keyword evidence="3 4" id="KW-0862">Zinc</keyword>
<evidence type="ECO:0000259" key="6">
    <source>
        <dbReference type="PROSITE" id="PS50103"/>
    </source>
</evidence>
<dbReference type="PROSITE" id="PS50103">
    <property type="entry name" value="ZF_C3H1"/>
    <property type="match status" value="2"/>
</dbReference>
<feature type="region of interest" description="Disordered" evidence="5">
    <location>
        <begin position="25"/>
        <end position="44"/>
    </location>
</feature>
<feature type="compositionally biased region" description="Low complexity" evidence="5">
    <location>
        <begin position="486"/>
        <end position="498"/>
    </location>
</feature>
<name>A0A422PF67_9TRYP</name>
<dbReference type="InterPro" id="IPR000571">
    <property type="entry name" value="Znf_CCCH"/>
</dbReference>
<feature type="zinc finger region" description="C3H1-type" evidence="4">
    <location>
        <begin position="604"/>
        <end position="631"/>
    </location>
</feature>
<comment type="caution">
    <text evidence="7">The sequence shown here is derived from an EMBL/GenBank/DDBJ whole genome shotgun (WGS) entry which is preliminary data.</text>
</comment>
<keyword evidence="8" id="KW-1185">Reference proteome</keyword>
<keyword evidence="1 4" id="KW-0479">Metal-binding</keyword>
<dbReference type="AlphaFoldDB" id="A0A422PF67"/>
<feature type="region of interest" description="Disordered" evidence="5">
    <location>
        <begin position="473"/>
        <end position="498"/>
    </location>
</feature>
<feature type="domain" description="C3H1-type" evidence="6">
    <location>
        <begin position="604"/>
        <end position="631"/>
    </location>
</feature>
<dbReference type="RefSeq" id="XP_029227775.1">
    <property type="nucleotide sequence ID" value="XM_029372096.1"/>
</dbReference>
<feature type="region of interest" description="Disordered" evidence="5">
    <location>
        <begin position="416"/>
        <end position="435"/>
    </location>
</feature>
<feature type="compositionally biased region" description="Low complexity" evidence="5">
    <location>
        <begin position="80"/>
        <end position="99"/>
    </location>
</feature>
<evidence type="ECO:0000256" key="3">
    <source>
        <dbReference type="ARBA" id="ARBA00022833"/>
    </source>
</evidence>
<accession>A0A422PF67</accession>
<evidence type="ECO:0000313" key="7">
    <source>
        <dbReference type="EMBL" id="RNF16351.1"/>
    </source>
</evidence>
<organism evidence="7 8">
    <name type="scientific">Trypanosoma conorhini</name>
    <dbReference type="NCBI Taxonomy" id="83891"/>
    <lineage>
        <taxon>Eukaryota</taxon>
        <taxon>Discoba</taxon>
        <taxon>Euglenozoa</taxon>
        <taxon>Kinetoplastea</taxon>
        <taxon>Metakinetoplastina</taxon>
        <taxon>Trypanosomatida</taxon>
        <taxon>Trypanosomatidae</taxon>
        <taxon>Trypanosoma</taxon>
    </lineage>
</organism>
<dbReference type="SMART" id="SM00356">
    <property type="entry name" value="ZnF_C3H1"/>
    <property type="match status" value="2"/>
</dbReference>
<dbReference type="GeneID" id="40318806"/>
<feature type="region of interest" description="Disordered" evidence="5">
    <location>
        <begin position="835"/>
        <end position="857"/>
    </location>
</feature>
<dbReference type="PANTHER" id="PTHR37562:SF5">
    <property type="entry name" value="C3H1-TYPE DOMAIN-CONTAINING PROTEIN"/>
    <property type="match status" value="1"/>
</dbReference>
<feature type="region of interest" description="Disordered" evidence="5">
    <location>
        <begin position="54"/>
        <end position="151"/>
    </location>
</feature>
<feature type="compositionally biased region" description="Polar residues" evidence="5">
    <location>
        <begin position="122"/>
        <end position="149"/>
    </location>
</feature>
<evidence type="ECO:0000256" key="1">
    <source>
        <dbReference type="ARBA" id="ARBA00022723"/>
    </source>
</evidence>
<keyword evidence="2 4" id="KW-0863">Zinc-finger</keyword>